<accession>A0ABS1D3E9</accession>
<reference evidence="2 3" key="1">
    <citation type="journal article" date="2020" name="Microorganisms">
        <title>Osmotic Adaptation and Compatible Solute Biosynthesis of Phototrophic Bacteria as Revealed from Genome Analyses.</title>
        <authorList>
            <person name="Imhoff J.F."/>
            <person name="Rahn T."/>
            <person name="Kunzel S."/>
            <person name="Keller A."/>
            <person name="Neulinger S.C."/>
        </authorList>
    </citation>
    <scope>NUCLEOTIDE SEQUENCE [LARGE SCALE GENOMIC DNA]</scope>
    <source>
        <strain evidence="2 3">DSM 15382</strain>
    </source>
</reference>
<organism evidence="2 3">
    <name type="scientific">Paracraurococcus ruber</name>
    <dbReference type="NCBI Taxonomy" id="77675"/>
    <lineage>
        <taxon>Bacteria</taxon>
        <taxon>Pseudomonadati</taxon>
        <taxon>Pseudomonadota</taxon>
        <taxon>Alphaproteobacteria</taxon>
        <taxon>Acetobacterales</taxon>
        <taxon>Roseomonadaceae</taxon>
        <taxon>Paracraurococcus</taxon>
    </lineage>
</organism>
<dbReference type="InterPro" id="IPR036291">
    <property type="entry name" value="NAD(P)-bd_dom_sf"/>
</dbReference>
<evidence type="ECO:0000313" key="2">
    <source>
        <dbReference type="EMBL" id="MBK1660409.1"/>
    </source>
</evidence>
<comment type="similarity">
    <text evidence="1">Belongs to the short-chain dehydrogenases/reductases (SDR) family.</text>
</comment>
<dbReference type="PANTHER" id="PTHR42879:SF2">
    <property type="entry name" value="3-OXOACYL-[ACYL-CARRIER-PROTEIN] REDUCTASE FABG"/>
    <property type="match status" value="1"/>
</dbReference>
<protein>
    <submittedName>
        <fullName evidence="2">SDR family oxidoreductase</fullName>
    </submittedName>
</protein>
<dbReference type="InterPro" id="IPR002347">
    <property type="entry name" value="SDR_fam"/>
</dbReference>
<evidence type="ECO:0000256" key="1">
    <source>
        <dbReference type="ARBA" id="ARBA00006484"/>
    </source>
</evidence>
<dbReference type="SUPFAM" id="SSF51735">
    <property type="entry name" value="NAD(P)-binding Rossmann-fold domains"/>
    <property type="match status" value="1"/>
</dbReference>
<dbReference type="Proteomes" id="UP000697995">
    <property type="component" value="Unassembled WGS sequence"/>
</dbReference>
<gene>
    <name evidence="2" type="ORF">CKO45_19475</name>
</gene>
<dbReference type="PANTHER" id="PTHR42879">
    <property type="entry name" value="3-OXOACYL-(ACYL-CARRIER-PROTEIN) REDUCTASE"/>
    <property type="match status" value="1"/>
</dbReference>
<dbReference type="Pfam" id="PF13561">
    <property type="entry name" value="adh_short_C2"/>
    <property type="match status" value="1"/>
</dbReference>
<dbReference type="InterPro" id="IPR050259">
    <property type="entry name" value="SDR"/>
</dbReference>
<proteinExistence type="inferred from homology"/>
<name>A0ABS1D3E9_9PROT</name>
<keyword evidence="3" id="KW-1185">Reference proteome</keyword>
<comment type="caution">
    <text evidence="2">The sequence shown here is derived from an EMBL/GenBank/DDBJ whole genome shotgun (WGS) entry which is preliminary data.</text>
</comment>
<evidence type="ECO:0000313" key="3">
    <source>
        <dbReference type="Proteomes" id="UP000697995"/>
    </source>
</evidence>
<dbReference type="Gene3D" id="3.40.50.720">
    <property type="entry name" value="NAD(P)-binding Rossmann-like Domain"/>
    <property type="match status" value="1"/>
</dbReference>
<dbReference type="PRINTS" id="PR00081">
    <property type="entry name" value="GDHRDH"/>
</dbReference>
<dbReference type="EMBL" id="NRSG01000175">
    <property type="protein sequence ID" value="MBK1660409.1"/>
    <property type="molecule type" value="Genomic_DNA"/>
</dbReference>
<dbReference type="PRINTS" id="PR00080">
    <property type="entry name" value="SDRFAMILY"/>
</dbReference>
<sequence length="254" mass="26880">MGRIQDRLAIVTGAAHGLGAAIAQRLAEEGARLALLDLDGAALERVAADLRARGRPVLAQAADVTEEDAVQAAFARIEAECGAPDILVNNVGGARNRRIWEMPAEDWDFTLRLNLRPTFLCTRAVLPGMMERQAGSIVCLSSGARNGTPWSAADSGAAAYSAAKAGIAGFVRAVALEVSHRNVRINAVAPGPIETERTRAAFARMEQTVELSPNRLVPMRRVGQPREVADAVLYLASDEASYVTGSILDVAGGR</sequence>
<dbReference type="RefSeq" id="WP_133221880.1">
    <property type="nucleotide sequence ID" value="NZ_NRSG01000175.1"/>
</dbReference>